<dbReference type="EMBL" id="NHSJ01000025">
    <property type="protein sequence ID" value="PPQ33234.1"/>
    <property type="molecule type" value="Genomic_DNA"/>
</dbReference>
<accession>A0A2S6NF77</accession>
<proteinExistence type="predicted"/>
<evidence type="ECO:0000313" key="1">
    <source>
        <dbReference type="EMBL" id="PPQ33234.1"/>
    </source>
</evidence>
<reference evidence="1 2" key="1">
    <citation type="journal article" date="2018" name="Arch. Microbiol.">
        <title>New insights into the metabolic potential of the phototrophic purple bacterium Rhodopila globiformis DSM 161(T) from its draft genome sequence and evidence for a vanadium-dependent nitrogenase.</title>
        <authorList>
            <person name="Imhoff J.F."/>
            <person name="Rahn T."/>
            <person name="Kunzel S."/>
            <person name="Neulinger S.C."/>
        </authorList>
    </citation>
    <scope>NUCLEOTIDE SEQUENCE [LARGE SCALE GENOMIC DNA]</scope>
    <source>
        <strain evidence="1 2">DSM 16996</strain>
    </source>
</reference>
<dbReference type="OrthoDB" id="7272922at2"/>
<gene>
    <name evidence="1" type="ORF">CCR94_02205</name>
</gene>
<evidence type="ECO:0000313" key="2">
    <source>
        <dbReference type="Proteomes" id="UP000239089"/>
    </source>
</evidence>
<comment type="caution">
    <text evidence="1">The sequence shown here is derived from an EMBL/GenBank/DDBJ whole genome shotgun (WGS) entry which is preliminary data.</text>
</comment>
<dbReference type="Proteomes" id="UP000239089">
    <property type="component" value="Unassembled WGS sequence"/>
</dbReference>
<protein>
    <submittedName>
        <fullName evidence="1">Uncharacterized protein</fullName>
    </submittedName>
</protein>
<dbReference type="AlphaFoldDB" id="A0A2S6NF77"/>
<sequence>MGLFRGLGRRLGGLMKIPFVFVPWREIKKGKNAIEEQAAEIWSQVKRAKEIDQQVIVDGDRLIDLSSFAEEKGLSDRQARALLARRRRETARAAYACFALGWAAFFFLAYRIAGESWTSGPFVTTIEFSPFCILFFLMAFKFALDNFRLRTLSHVTASEFLHTNEPFWPH</sequence>
<dbReference type="RefSeq" id="WP_104506256.1">
    <property type="nucleotide sequence ID" value="NZ_JACIGC010000023.1"/>
</dbReference>
<name>A0A2S6NF77_9HYPH</name>
<keyword evidence="2" id="KW-1185">Reference proteome</keyword>
<organism evidence="1 2">
    <name type="scientific">Rhodoblastus sphagnicola</name>
    <dbReference type="NCBI Taxonomy" id="333368"/>
    <lineage>
        <taxon>Bacteria</taxon>
        <taxon>Pseudomonadati</taxon>
        <taxon>Pseudomonadota</taxon>
        <taxon>Alphaproteobacteria</taxon>
        <taxon>Hyphomicrobiales</taxon>
        <taxon>Rhodoblastaceae</taxon>
        <taxon>Rhodoblastus</taxon>
    </lineage>
</organism>